<dbReference type="InterPro" id="IPR012626">
    <property type="entry name" value="Spider_insecticidal_peptide"/>
</dbReference>
<evidence type="ECO:0000256" key="1">
    <source>
        <dbReference type="ARBA" id="ARBA00004613"/>
    </source>
</evidence>
<evidence type="ECO:0000256" key="2">
    <source>
        <dbReference type="ARBA" id="ARBA00022525"/>
    </source>
</evidence>
<protein>
    <submittedName>
        <fullName evidence="6">Uncharacterized protein</fullName>
    </submittedName>
</protein>
<comment type="subcellular location">
    <subcellularLocation>
        <location evidence="1">Secreted</location>
    </subcellularLocation>
</comment>
<dbReference type="Pfam" id="PF08091">
    <property type="entry name" value="Toxin_21"/>
    <property type="match status" value="1"/>
</dbReference>
<dbReference type="Proteomes" id="UP000839530">
    <property type="component" value="Unassembled WGS sequence"/>
</dbReference>
<dbReference type="AlphaFoldDB" id="A0A3W7TMM0"/>
<dbReference type="GO" id="GO:0090729">
    <property type="term" value="F:toxin activity"/>
    <property type="evidence" value="ECO:0007669"/>
    <property type="project" value="UniProtKB-KW"/>
</dbReference>
<proteinExistence type="predicted"/>
<evidence type="ECO:0000313" key="6">
    <source>
        <dbReference type="EMBL" id="MIV42850.1"/>
    </source>
</evidence>
<dbReference type="GO" id="GO:0005576">
    <property type="term" value="C:extracellular region"/>
    <property type="evidence" value="ECO:0007669"/>
    <property type="project" value="UniProtKB-SubCell"/>
</dbReference>
<gene>
    <name evidence="6" type="ORF">A7E06_04530</name>
</gene>
<evidence type="ECO:0000256" key="4">
    <source>
        <dbReference type="ARBA" id="ARBA00022854"/>
    </source>
</evidence>
<keyword evidence="5" id="KW-1015">Disulfide bond</keyword>
<dbReference type="EMBL" id="RSUV01000002">
    <property type="protein sequence ID" value="MIV42850.1"/>
    <property type="molecule type" value="Genomic_DNA"/>
</dbReference>
<keyword evidence="3" id="KW-0800">Toxin</keyword>
<keyword evidence="2" id="KW-0964">Secreted</keyword>
<name>A0A3W7TMM0_SALER</name>
<organism evidence="6">
    <name type="scientific">Salmonella enterica</name>
    <name type="common">Salmonella choleraesuis</name>
    <dbReference type="NCBI Taxonomy" id="28901"/>
    <lineage>
        <taxon>Bacteria</taxon>
        <taxon>Pseudomonadati</taxon>
        <taxon>Pseudomonadota</taxon>
        <taxon>Gammaproteobacteria</taxon>
        <taxon>Enterobacterales</taxon>
        <taxon>Enterobacteriaceae</taxon>
        <taxon>Salmonella</taxon>
    </lineage>
</organism>
<reference evidence="6" key="1">
    <citation type="submission" date="2018-07" db="EMBL/GenBank/DDBJ databases">
        <authorList>
            <consortium name="GenomeTrakr network: Whole genome sequencing for foodborne pathogen traceback"/>
        </authorList>
    </citation>
    <scope>NUCLEOTIDE SEQUENCE [LARGE SCALE GENOMIC DNA]</scope>
    <source>
        <strain evidence="6">CFSAN048114</strain>
    </source>
</reference>
<keyword evidence="4" id="KW-0960">Knottin</keyword>
<sequence length="41" mass="4585">MTHSLLIFFTLSKDCSSSSIVLINFWNRIVTKGFCSNSCIA</sequence>
<evidence type="ECO:0000256" key="5">
    <source>
        <dbReference type="ARBA" id="ARBA00023157"/>
    </source>
</evidence>
<accession>A0A3W7TMM0</accession>
<evidence type="ECO:0000256" key="3">
    <source>
        <dbReference type="ARBA" id="ARBA00022656"/>
    </source>
</evidence>
<comment type="caution">
    <text evidence="6">The sequence shown here is derived from an EMBL/GenBank/DDBJ whole genome shotgun (WGS) entry which is preliminary data.</text>
</comment>